<dbReference type="GO" id="GO:0005634">
    <property type="term" value="C:nucleus"/>
    <property type="evidence" value="ECO:0000318"/>
    <property type="project" value="GO_Central"/>
</dbReference>
<dbReference type="GO" id="GO:0004527">
    <property type="term" value="F:exonuclease activity"/>
    <property type="evidence" value="ECO:0000318"/>
    <property type="project" value="GO_Central"/>
</dbReference>
<dbReference type="CDD" id="cd06145">
    <property type="entry name" value="REX1_like"/>
    <property type="match status" value="1"/>
</dbReference>
<accession>A0A0K9P970</accession>
<dbReference type="STRING" id="29655.A0A0K9P970"/>
<dbReference type="OMA" id="WTQFSKL"/>
<evidence type="ECO:0000256" key="6">
    <source>
        <dbReference type="ARBA" id="ARBA00023242"/>
    </source>
</evidence>
<dbReference type="Pfam" id="PF00929">
    <property type="entry name" value="RNase_T"/>
    <property type="match status" value="1"/>
</dbReference>
<dbReference type="FunFam" id="3.30.420.10:FF:000019">
    <property type="entry name" value="RNA exonuclease NEF-sp"/>
    <property type="match status" value="1"/>
</dbReference>
<evidence type="ECO:0000256" key="4">
    <source>
        <dbReference type="ARBA" id="ARBA00022801"/>
    </source>
</evidence>
<dbReference type="EMBL" id="LFYR01001099">
    <property type="protein sequence ID" value="KMZ64802.1"/>
    <property type="molecule type" value="Genomic_DNA"/>
</dbReference>
<dbReference type="InterPro" id="IPR012337">
    <property type="entry name" value="RNaseH-like_sf"/>
</dbReference>
<dbReference type="InterPro" id="IPR036397">
    <property type="entry name" value="RNaseH_sf"/>
</dbReference>
<evidence type="ECO:0000259" key="8">
    <source>
        <dbReference type="SMART" id="SM00479"/>
    </source>
</evidence>
<feature type="region of interest" description="Disordered" evidence="7">
    <location>
        <begin position="1"/>
        <end position="33"/>
    </location>
</feature>
<evidence type="ECO:0000256" key="1">
    <source>
        <dbReference type="ARBA" id="ARBA00004123"/>
    </source>
</evidence>
<feature type="domain" description="Exonuclease" evidence="8">
    <location>
        <begin position="237"/>
        <end position="396"/>
    </location>
</feature>
<dbReference type="GO" id="GO:0003676">
    <property type="term" value="F:nucleic acid binding"/>
    <property type="evidence" value="ECO:0007669"/>
    <property type="project" value="InterPro"/>
</dbReference>
<evidence type="ECO:0000313" key="10">
    <source>
        <dbReference type="Proteomes" id="UP000036987"/>
    </source>
</evidence>
<dbReference type="Gene3D" id="3.30.420.10">
    <property type="entry name" value="Ribonuclease H-like superfamily/Ribonuclease H"/>
    <property type="match status" value="1"/>
</dbReference>
<name>A0A0K9P970_ZOSMR</name>
<evidence type="ECO:0000313" key="9">
    <source>
        <dbReference type="EMBL" id="KMZ64802.1"/>
    </source>
</evidence>
<dbReference type="OrthoDB" id="206335at2759"/>
<protein>
    <submittedName>
        <fullName evidence="9">Small RNA degrading nuclease 5</fullName>
    </submittedName>
</protein>
<proteinExistence type="inferred from homology"/>
<keyword evidence="10" id="KW-1185">Reference proteome</keyword>
<dbReference type="PANTHER" id="PTHR12801">
    <property type="entry name" value="RNA EXONUCLEASE REXO1 / RECO3 FAMILY MEMBER-RELATED"/>
    <property type="match status" value="1"/>
</dbReference>
<dbReference type="SUPFAM" id="SSF53098">
    <property type="entry name" value="Ribonuclease H-like"/>
    <property type="match status" value="1"/>
</dbReference>
<reference evidence="10" key="1">
    <citation type="journal article" date="2016" name="Nature">
        <title>The genome of the seagrass Zostera marina reveals angiosperm adaptation to the sea.</title>
        <authorList>
            <person name="Olsen J.L."/>
            <person name="Rouze P."/>
            <person name="Verhelst B."/>
            <person name="Lin Y.-C."/>
            <person name="Bayer T."/>
            <person name="Collen J."/>
            <person name="Dattolo E."/>
            <person name="De Paoli E."/>
            <person name="Dittami S."/>
            <person name="Maumus F."/>
            <person name="Michel G."/>
            <person name="Kersting A."/>
            <person name="Lauritano C."/>
            <person name="Lohaus R."/>
            <person name="Toepel M."/>
            <person name="Tonon T."/>
            <person name="Vanneste K."/>
            <person name="Amirebrahimi M."/>
            <person name="Brakel J."/>
            <person name="Bostroem C."/>
            <person name="Chovatia M."/>
            <person name="Grimwood J."/>
            <person name="Jenkins J.W."/>
            <person name="Jueterbock A."/>
            <person name="Mraz A."/>
            <person name="Stam W.T."/>
            <person name="Tice H."/>
            <person name="Bornberg-Bauer E."/>
            <person name="Green P.J."/>
            <person name="Pearson G.A."/>
            <person name="Procaccini G."/>
            <person name="Duarte C.M."/>
            <person name="Schmutz J."/>
            <person name="Reusch T.B.H."/>
            <person name="Van de Peer Y."/>
        </authorList>
    </citation>
    <scope>NUCLEOTIDE SEQUENCE [LARGE SCALE GENOMIC DNA]</scope>
    <source>
        <strain evidence="10">cv. Finnish</strain>
    </source>
</reference>
<dbReference type="InterPro" id="IPR013520">
    <property type="entry name" value="Ribonucl_H"/>
</dbReference>
<organism evidence="9 10">
    <name type="scientific">Zostera marina</name>
    <name type="common">Eelgrass</name>
    <dbReference type="NCBI Taxonomy" id="29655"/>
    <lineage>
        <taxon>Eukaryota</taxon>
        <taxon>Viridiplantae</taxon>
        <taxon>Streptophyta</taxon>
        <taxon>Embryophyta</taxon>
        <taxon>Tracheophyta</taxon>
        <taxon>Spermatophyta</taxon>
        <taxon>Magnoliopsida</taxon>
        <taxon>Liliopsida</taxon>
        <taxon>Zosteraceae</taxon>
        <taxon>Zostera</taxon>
    </lineage>
</organism>
<gene>
    <name evidence="9" type="ORF">ZOSMA_34G00820</name>
</gene>
<keyword evidence="6" id="KW-0539">Nucleus</keyword>
<keyword evidence="3" id="KW-0540">Nuclease</keyword>
<evidence type="ECO:0000256" key="7">
    <source>
        <dbReference type="SAM" id="MobiDB-lite"/>
    </source>
</evidence>
<keyword evidence="5" id="KW-0269">Exonuclease</keyword>
<evidence type="ECO:0000256" key="3">
    <source>
        <dbReference type="ARBA" id="ARBA00022722"/>
    </source>
</evidence>
<dbReference type="InterPro" id="IPR047021">
    <property type="entry name" value="REXO1/3/4-like"/>
</dbReference>
<comment type="caution">
    <text evidence="9">The sequence shown here is derived from an EMBL/GenBank/DDBJ whole genome shotgun (WGS) entry which is preliminary data.</text>
</comment>
<dbReference type="PANTHER" id="PTHR12801:SF157">
    <property type="entry name" value="SMALL RNA DEGRADING NUCLEASE 5"/>
    <property type="match status" value="1"/>
</dbReference>
<dbReference type="Proteomes" id="UP000036987">
    <property type="component" value="Unassembled WGS sequence"/>
</dbReference>
<keyword evidence="4" id="KW-0378">Hydrolase</keyword>
<comment type="similarity">
    <text evidence="2">Belongs to the REXO1/REXO3 family.</text>
</comment>
<dbReference type="AlphaFoldDB" id="A0A0K9P970"/>
<dbReference type="GO" id="GO:0031125">
    <property type="term" value="P:rRNA 3'-end processing"/>
    <property type="evidence" value="ECO:0000318"/>
    <property type="project" value="GO_Central"/>
</dbReference>
<feature type="compositionally biased region" description="Low complexity" evidence="7">
    <location>
        <begin position="14"/>
        <end position="27"/>
    </location>
</feature>
<sequence>MDRKKWRHGVKNYSTSGGASKEGSSEANNGRSEVETEAIVMPPLYAPIITVCSFDKQDKAEVSYDTSRPNVTLNLQDIQGLITWVLGEGVEPSWICVKNKQLIPKVVLLFVPGLDAALYMSHSKELTRLKNICGHPKPVLALSCVTDGTQTINTLLTCKCKMKRKTTTSDDLGPEITSKQESTLLDPVKLISPENQKNLMFPVSYYTLTKKELEENGYCSPQTVSTSSSPTGTPLHGVLSLDCEMCVTIDGLELTRVTLVDVTGKVVLDNLVKPLNDIIDFNTRFSGITSDMLNGVTMTLTDIQAEFLKIVHAETILVGHSLENDLSALKISHKLVIDTAILYKSIHGGNRKISLRVLCRKFLNRIIQDSGSGHDSAEDARAAMELALLKVKHGPYFGIASSFIQRKLFSILHESGKISSLIDDVSIVARYSDVSCNSIPTSSDDESLSRIVKEAGNDKVNFIWSQFSALDTYFMNRAQDTVGLNSRVADVLLSLTCKKGSFKNIHERSNSQINEILFCIDTRIQKIYNALPDSAMLIICTGHGDTAIVQRLRRMLKEGSGEVSVSREKLVQSLQELQAQAEVALCFVSIKH</sequence>
<dbReference type="SMART" id="SM00479">
    <property type="entry name" value="EXOIII"/>
    <property type="match status" value="1"/>
</dbReference>
<comment type="subcellular location">
    <subcellularLocation>
        <location evidence="1">Nucleus</location>
    </subcellularLocation>
</comment>
<evidence type="ECO:0000256" key="5">
    <source>
        <dbReference type="ARBA" id="ARBA00022839"/>
    </source>
</evidence>
<dbReference type="InterPro" id="IPR034922">
    <property type="entry name" value="REX1-like_exo"/>
</dbReference>
<evidence type="ECO:0000256" key="2">
    <source>
        <dbReference type="ARBA" id="ARBA00006357"/>
    </source>
</evidence>
<feature type="compositionally biased region" description="Basic residues" evidence="7">
    <location>
        <begin position="1"/>
        <end position="10"/>
    </location>
</feature>